<dbReference type="Proteomes" id="UP001153678">
    <property type="component" value="Unassembled WGS sequence"/>
</dbReference>
<keyword evidence="1" id="KW-0143">Chaperone</keyword>
<feature type="domain" description="J" evidence="3">
    <location>
        <begin position="5"/>
        <end position="67"/>
    </location>
</feature>
<dbReference type="OrthoDB" id="2447218at2759"/>
<dbReference type="AlphaFoldDB" id="A0A9W4SF01"/>
<dbReference type="InterPro" id="IPR032675">
    <property type="entry name" value="LRR_dom_sf"/>
</dbReference>
<dbReference type="CDD" id="cd06257">
    <property type="entry name" value="DnaJ"/>
    <property type="match status" value="1"/>
</dbReference>
<dbReference type="InterPro" id="IPR001623">
    <property type="entry name" value="DnaJ_domain"/>
</dbReference>
<evidence type="ECO:0000313" key="4">
    <source>
        <dbReference type="EMBL" id="CAI2167044.1"/>
    </source>
</evidence>
<dbReference type="GO" id="GO:0005783">
    <property type="term" value="C:endoplasmic reticulum"/>
    <property type="evidence" value="ECO:0007669"/>
    <property type="project" value="TreeGrafter"/>
</dbReference>
<evidence type="ECO:0000256" key="2">
    <source>
        <dbReference type="SAM" id="MobiDB-lite"/>
    </source>
</evidence>
<protein>
    <submittedName>
        <fullName evidence="4">15863_t:CDS:1</fullName>
    </submittedName>
</protein>
<dbReference type="PROSITE" id="PS50076">
    <property type="entry name" value="DNAJ_2"/>
    <property type="match status" value="1"/>
</dbReference>
<feature type="region of interest" description="Disordered" evidence="2">
    <location>
        <begin position="105"/>
        <end position="133"/>
    </location>
</feature>
<dbReference type="PANTHER" id="PTHR44360:SF1">
    <property type="entry name" value="DNAJ HOMOLOG SUBFAMILY B MEMBER 9"/>
    <property type="match status" value="1"/>
</dbReference>
<dbReference type="SUPFAM" id="SSF46565">
    <property type="entry name" value="Chaperone J-domain"/>
    <property type="match status" value="1"/>
</dbReference>
<dbReference type="PRINTS" id="PR00625">
    <property type="entry name" value="JDOMAIN"/>
</dbReference>
<dbReference type="EMBL" id="CAMKVN010000356">
    <property type="protein sequence ID" value="CAI2167044.1"/>
    <property type="molecule type" value="Genomic_DNA"/>
</dbReference>
<evidence type="ECO:0000259" key="3">
    <source>
        <dbReference type="PROSITE" id="PS50076"/>
    </source>
</evidence>
<dbReference type="GO" id="GO:0051787">
    <property type="term" value="F:misfolded protein binding"/>
    <property type="evidence" value="ECO:0007669"/>
    <property type="project" value="TreeGrafter"/>
</dbReference>
<dbReference type="Gene3D" id="1.10.287.110">
    <property type="entry name" value="DnaJ domain"/>
    <property type="match status" value="1"/>
</dbReference>
<dbReference type="InterPro" id="IPR051948">
    <property type="entry name" value="Hsp70_co-chaperone_J-domain"/>
</dbReference>
<dbReference type="InterPro" id="IPR036869">
    <property type="entry name" value="J_dom_sf"/>
</dbReference>
<dbReference type="GO" id="GO:0051087">
    <property type="term" value="F:protein-folding chaperone binding"/>
    <property type="evidence" value="ECO:0007669"/>
    <property type="project" value="TreeGrafter"/>
</dbReference>
<feature type="compositionally biased region" description="Basic and acidic residues" evidence="2">
    <location>
        <begin position="105"/>
        <end position="120"/>
    </location>
</feature>
<gene>
    <name evidence="4" type="ORF">FWILDA_LOCUS2875</name>
</gene>
<name>A0A9W4SF01_9GLOM</name>
<proteinExistence type="predicted"/>
<feature type="region of interest" description="Disordered" evidence="2">
    <location>
        <begin position="55"/>
        <end position="75"/>
    </location>
</feature>
<organism evidence="4 5">
    <name type="scientific">Funneliformis geosporum</name>
    <dbReference type="NCBI Taxonomy" id="1117311"/>
    <lineage>
        <taxon>Eukaryota</taxon>
        <taxon>Fungi</taxon>
        <taxon>Fungi incertae sedis</taxon>
        <taxon>Mucoromycota</taxon>
        <taxon>Glomeromycotina</taxon>
        <taxon>Glomeromycetes</taxon>
        <taxon>Glomerales</taxon>
        <taxon>Glomeraceae</taxon>
        <taxon>Funneliformis</taxon>
    </lineage>
</organism>
<comment type="caution">
    <text evidence="4">The sequence shown here is derived from an EMBL/GenBank/DDBJ whole genome shotgun (WGS) entry which is preliminary data.</text>
</comment>
<dbReference type="SMART" id="SM00271">
    <property type="entry name" value="DnaJ"/>
    <property type="match status" value="1"/>
</dbReference>
<evidence type="ECO:0000256" key="1">
    <source>
        <dbReference type="ARBA" id="ARBA00023186"/>
    </source>
</evidence>
<dbReference type="Gene3D" id="3.80.10.10">
    <property type="entry name" value="Ribonuclease Inhibitor"/>
    <property type="match status" value="1"/>
</dbReference>
<dbReference type="InterPro" id="IPR018253">
    <property type="entry name" value="DnaJ_domain_CS"/>
</dbReference>
<sequence>MTRKDYYQILEINKNATEEEIKKTYRRLALKFHPDKNPNGEEKFKEISEAYAVLSDSERRKNYDAGGDESDTYIDKGKIGDEILGELKSLGVSSLDLDSSFAIREAKDKKQQKDNDDNGKKTNKPQPNVQPVKELEETIKQLENSPGKDKVVSEKKEELKIVQNRLSEVNQSKQEPTKEPVSGTDYKVIFGIDIVLIVAVIIGEWLDKKYLKEGCIQYGEKVNRSEVKEIHLTEPSLEGELDLGDFTYGYGVKVYIYPQVDETKLTFENLSTEARIIKCVDVQEWLEENYPENGTCNSLTNLNFLNTLPNPEKLTKLDLNYNYSLSTSLSPLQSCPQLETLNIKGTNLTPNFQYLPLSLEEIKCDGKIQEELNLNITTTPKYLTEKLSQETTPKDNYQLSNYSQFSLRDVRPFKKQPQTYGQSYPTDLTKLGQKDHEVSKQQQYYNNSSATLIAIDGNIGKETDKEKGLLSKQTIFMFDDGMVDANQEQTVQLGLSQALSAISHRKQTVPIDGLYSILGLLPYGDKVETNYQAKDLNEELKKIMELAIKENEYEPIS</sequence>
<dbReference type="Pfam" id="PF00226">
    <property type="entry name" value="DnaJ"/>
    <property type="match status" value="1"/>
</dbReference>
<keyword evidence="5" id="KW-1185">Reference proteome</keyword>
<accession>A0A9W4SF01</accession>
<evidence type="ECO:0000313" key="5">
    <source>
        <dbReference type="Proteomes" id="UP001153678"/>
    </source>
</evidence>
<reference evidence="4" key="1">
    <citation type="submission" date="2022-08" db="EMBL/GenBank/DDBJ databases">
        <authorList>
            <person name="Kallberg Y."/>
            <person name="Tangrot J."/>
            <person name="Rosling A."/>
        </authorList>
    </citation>
    <scope>NUCLEOTIDE SEQUENCE</scope>
    <source>
        <strain evidence="4">Wild A</strain>
    </source>
</reference>
<dbReference type="SUPFAM" id="SSF52058">
    <property type="entry name" value="L domain-like"/>
    <property type="match status" value="1"/>
</dbReference>
<dbReference type="PANTHER" id="PTHR44360">
    <property type="entry name" value="DNAJ HOMOLOG SUBFAMILY B MEMBER 9"/>
    <property type="match status" value="1"/>
</dbReference>
<dbReference type="PROSITE" id="PS00636">
    <property type="entry name" value="DNAJ_1"/>
    <property type="match status" value="1"/>
</dbReference>
<dbReference type="GO" id="GO:0036503">
    <property type="term" value="P:ERAD pathway"/>
    <property type="evidence" value="ECO:0007669"/>
    <property type="project" value="TreeGrafter"/>
</dbReference>